<keyword evidence="7" id="KW-0812">Transmembrane</keyword>
<evidence type="ECO:0000256" key="4">
    <source>
        <dbReference type="ARBA" id="ARBA00022777"/>
    </source>
</evidence>
<feature type="region of interest" description="Disordered" evidence="6">
    <location>
        <begin position="278"/>
        <end position="363"/>
    </location>
</feature>
<protein>
    <recommendedName>
        <fullName evidence="1">non-specific serine/threonine protein kinase</fullName>
        <ecNumber evidence="1">2.7.11.1</ecNumber>
    </recommendedName>
</protein>
<dbReference type="InterPro" id="IPR000719">
    <property type="entry name" value="Prot_kinase_dom"/>
</dbReference>
<keyword evidence="3" id="KW-0547">Nucleotide-binding</keyword>
<evidence type="ECO:0000256" key="6">
    <source>
        <dbReference type="SAM" id="MobiDB-lite"/>
    </source>
</evidence>
<organism evidence="9 10">
    <name type="scientific">Embleya scabrispora</name>
    <dbReference type="NCBI Taxonomy" id="159449"/>
    <lineage>
        <taxon>Bacteria</taxon>
        <taxon>Bacillati</taxon>
        <taxon>Actinomycetota</taxon>
        <taxon>Actinomycetes</taxon>
        <taxon>Kitasatosporales</taxon>
        <taxon>Streptomycetaceae</taxon>
        <taxon>Embleya</taxon>
    </lineage>
</organism>
<keyword evidence="10" id="KW-1185">Reference proteome</keyword>
<dbReference type="PANTHER" id="PTHR43671:SF13">
    <property type="entry name" value="SERINE_THREONINE-PROTEIN KINASE NEK2"/>
    <property type="match status" value="1"/>
</dbReference>
<dbReference type="PANTHER" id="PTHR43671">
    <property type="entry name" value="SERINE/THREONINE-PROTEIN KINASE NEK"/>
    <property type="match status" value="1"/>
</dbReference>
<dbReference type="Proteomes" id="UP000190037">
    <property type="component" value="Unassembled WGS sequence"/>
</dbReference>
<proteinExistence type="predicted"/>
<keyword evidence="7" id="KW-0472">Membrane</keyword>
<dbReference type="OrthoDB" id="3778994at2"/>
<reference evidence="9 10" key="1">
    <citation type="submission" date="2017-03" db="EMBL/GenBank/DDBJ databases">
        <title>Draft genome sequence of Streptomyces scabrisporus NF3, endophyte isolated from Amphipterygium adstringens.</title>
        <authorList>
            <person name="Vazquez M."/>
            <person name="Ceapa C.D."/>
            <person name="Rodriguez Luna D."/>
            <person name="Sanchez Esquivel S."/>
        </authorList>
    </citation>
    <scope>NUCLEOTIDE SEQUENCE [LARGE SCALE GENOMIC DNA]</scope>
    <source>
        <strain evidence="9 10">NF3</strain>
    </source>
</reference>
<evidence type="ECO:0000256" key="3">
    <source>
        <dbReference type="ARBA" id="ARBA00022741"/>
    </source>
</evidence>
<name>A0A1T3NVH7_9ACTN</name>
<dbReference type="SUPFAM" id="SSF56112">
    <property type="entry name" value="Protein kinase-like (PK-like)"/>
    <property type="match status" value="1"/>
</dbReference>
<dbReference type="CDD" id="cd14014">
    <property type="entry name" value="STKc_PknB_like"/>
    <property type="match status" value="1"/>
</dbReference>
<feature type="compositionally biased region" description="Low complexity" evidence="6">
    <location>
        <begin position="316"/>
        <end position="327"/>
    </location>
</feature>
<dbReference type="EC" id="2.7.11.1" evidence="1"/>
<evidence type="ECO:0000313" key="10">
    <source>
        <dbReference type="Proteomes" id="UP000190037"/>
    </source>
</evidence>
<evidence type="ECO:0000313" key="9">
    <source>
        <dbReference type="EMBL" id="OPC80816.1"/>
    </source>
</evidence>
<dbReference type="RefSeq" id="WP_078975069.1">
    <property type="nucleotide sequence ID" value="NZ_MWQN01000001.1"/>
</dbReference>
<gene>
    <name evidence="9" type="ORF">B4N89_07495</name>
</gene>
<feature type="compositionally biased region" description="Basic and acidic residues" evidence="6">
    <location>
        <begin position="329"/>
        <end position="341"/>
    </location>
</feature>
<evidence type="ECO:0000256" key="5">
    <source>
        <dbReference type="ARBA" id="ARBA00022840"/>
    </source>
</evidence>
<comment type="caution">
    <text evidence="9">The sequence shown here is derived from an EMBL/GenBank/DDBJ whole genome shotgun (WGS) entry which is preliminary data.</text>
</comment>
<evidence type="ECO:0000259" key="8">
    <source>
        <dbReference type="PROSITE" id="PS50011"/>
    </source>
</evidence>
<keyword evidence="5" id="KW-0067">ATP-binding</keyword>
<dbReference type="InterPro" id="IPR011009">
    <property type="entry name" value="Kinase-like_dom_sf"/>
</dbReference>
<dbReference type="EMBL" id="MWQN01000001">
    <property type="protein sequence ID" value="OPC80816.1"/>
    <property type="molecule type" value="Genomic_DNA"/>
</dbReference>
<feature type="domain" description="Protein kinase" evidence="8">
    <location>
        <begin position="14"/>
        <end position="248"/>
    </location>
</feature>
<sequence length="611" mass="63214">MAAGLEPGDRIGPYTVVGLLGVGSPGWVYLARTGAGRPMAVRMLYGEQQGIKRAQKVRGPGVVEVIGSGGAARNPWVASVYVPAPSLADLVISCGPLTPDAVRWLAAGIAEGLGTIHQASLVHGDLRPAQIVVASDGPRVTGFGITGAGPDAPLAAPGYLAPEQARGEEPVPASDVYALGALLCFAATGHAPHSGVGEAAIRRSVATGEPELADVPAEIADLIRSCLMRDPEDRPTARELLDGAAGALTAREGAYGAASWLPGAALELIDAYHRRGRLVGDPPTVPLADRRGSAEPVKPPEPPEQEEPDNRDEPVDSAAADADVTPDPAEPRRSGDSESDPKPAASTQSKPPEPDTTGARETAETAETMQLAKIVQAMVPRIDDSDDRQDPYDVPEPAEVHEGGGASWVLVAALVVIALVGGLLAGVAYERGREDRERGAVGPAGVPTAGSSGDPIAAFVASVQVGACVDFAGDGSPTWQPVGPRTLPCEDPAARQRVLARTSAGGGTADCMSTDGRSRWPIAPGQPALCLERIFRPGECVPAEVRDGRQWAFLAALVPCQGAFSRNGQSRLRVDEIHPMPSPTGTTCPGRSPVYYPLPSRGQELCMSTVT</sequence>
<dbReference type="GO" id="GO:0004674">
    <property type="term" value="F:protein serine/threonine kinase activity"/>
    <property type="evidence" value="ECO:0007669"/>
    <property type="project" value="UniProtKB-EC"/>
</dbReference>
<keyword evidence="7" id="KW-1133">Transmembrane helix</keyword>
<evidence type="ECO:0000256" key="7">
    <source>
        <dbReference type="SAM" id="Phobius"/>
    </source>
</evidence>
<keyword evidence="4" id="KW-0418">Kinase</keyword>
<dbReference type="STRING" id="159449.B4N89_07495"/>
<dbReference type="AlphaFoldDB" id="A0A1T3NVH7"/>
<dbReference type="Pfam" id="PF00069">
    <property type="entry name" value="Pkinase"/>
    <property type="match status" value="1"/>
</dbReference>
<dbReference type="PROSITE" id="PS50011">
    <property type="entry name" value="PROTEIN_KINASE_DOM"/>
    <property type="match status" value="1"/>
</dbReference>
<dbReference type="GO" id="GO:0005524">
    <property type="term" value="F:ATP binding"/>
    <property type="evidence" value="ECO:0007669"/>
    <property type="project" value="UniProtKB-KW"/>
</dbReference>
<keyword evidence="2" id="KW-0808">Transferase</keyword>
<evidence type="ECO:0000256" key="1">
    <source>
        <dbReference type="ARBA" id="ARBA00012513"/>
    </source>
</evidence>
<dbReference type="Gene3D" id="1.10.510.10">
    <property type="entry name" value="Transferase(Phosphotransferase) domain 1"/>
    <property type="match status" value="1"/>
</dbReference>
<evidence type="ECO:0000256" key="2">
    <source>
        <dbReference type="ARBA" id="ARBA00022679"/>
    </source>
</evidence>
<feature type="transmembrane region" description="Helical" evidence="7">
    <location>
        <begin position="408"/>
        <end position="429"/>
    </location>
</feature>
<accession>A0A1T3NVH7</accession>
<dbReference type="InterPro" id="IPR050660">
    <property type="entry name" value="NEK_Ser/Thr_kinase"/>
</dbReference>